<evidence type="ECO:0000313" key="2">
    <source>
        <dbReference type="EMBL" id="MBC3390609.1"/>
    </source>
</evidence>
<name>A0A923FEK7_9PSED</name>
<dbReference type="EMBL" id="JABWRB010000014">
    <property type="protein sequence ID" value="MBC3390609.1"/>
    <property type="molecule type" value="Genomic_DNA"/>
</dbReference>
<protein>
    <submittedName>
        <fullName evidence="2">Uncharacterized protein</fullName>
    </submittedName>
</protein>
<evidence type="ECO:0000256" key="1">
    <source>
        <dbReference type="SAM" id="MobiDB-lite"/>
    </source>
</evidence>
<dbReference type="RefSeq" id="WP_186706644.1">
    <property type="nucleotide sequence ID" value="NZ_JABWRB020000001.1"/>
</dbReference>
<accession>A0A923FEK7</accession>
<reference evidence="2" key="2">
    <citation type="submission" date="2020-07" db="EMBL/GenBank/DDBJ databases">
        <authorList>
            <person name="Lood C."/>
            <person name="Girard L."/>
        </authorList>
    </citation>
    <scope>NUCLEOTIDE SEQUENCE</scope>
    <source>
        <strain evidence="2">SWRI12</strain>
    </source>
</reference>
<sequence>MIKIKRSQASPAPTEPNQRPPPPRSKNELEQRNHHDQANQENDAYGAAKEFQHKNALIGWA</sequence>
<dbReference type="AlphaFoldDB" id="A0A923FEK7"/>
<reference evidence="2 4" key="1">
    <citation type="journal article" date="2020" name="Microorganisms">
        <title>Reliable Identification of Environmental Pseudomonas Isolates Using the rpoD Gene.</title>
        <authorList>
            <consortium name="The Broad Institute Genome Sequencing Platform"/>
            <person name="Girard L."/>
            <person name="Lood C."/>
            <person name="Rokni-Zadeh H."/>
            <person name="van Noort V."/>
            <person name="Lavigne R."/>
            <person name="De Mot R."/>
        </authorList>
    </citation>
    <scope>NUCLEOTIDE SEQUENCE</scope>
    <source>
        <strain evidence="2 4">SWRI12</strain>
    </source>
</reference>
<dbReference type="Proteomes" id="UP000636518">
    <property type="component" value="Unassembled WGS sequence"/>
</dbReference>
<dbReference type="EMBL" id="JABWRB020000001">
    <property type="protein sequence ID" value="MBV4494909.1"/>
    <property type="molecule type" value="Genomic_DNA"/>
</dbReference>
<proteinExistence type="predicted"/>
<keyword evidence="4" id="KW-1185">Reference proteome</keyword>
<feature type="compositionally biased region" description="Basic and acidic residues" evidence="1">
    <location>
        <begin position="25"/>
        <end position="38"/>
    </location>
</feature>
<feature type="region of interest" description="Disordered" evidence="1">
    <location>
        <begin position="1"/>
        <end position="61"/>
    </location>
</feature>
<gene>
    <name evidence="3" type="ORF">HU715_006025</name>
    <name evidence="2" type="ORF">HU715_13175</name>
</gene>
<organism evidence="2">
    <name type="scientific">Pseudomonas zanjanensis</name>
    <dbReference type="NCBI Taxonomy" id="2745496"/>
    <lineage>
        <taxon>Bacteria</taxon>
        <taxon>Pseudomonadati</taxon>
        <taxon>Pseudomonadota</taxon>
        <taxon>Gammaproteobacteria</taxon>
        <taxon>Pseudomonadales</taxon>
        <taxon>Pseudomonadaceae</taxon>
        <taxon>Pseudomonas</taxon>
    </lineage>
</organism>
<reference evidence="3" key="3">
    <citation type="submission" date="2021-06" db="EMBL/GenBank/DDBJ databases">
        <title>Updating the genus Pseudomonas: Description of 43 new species and partition of the Pseudomonas putida group.</title>
        <authorList>
            <person name="Girard L."/>
            <person name="Lood C."/>
            <person name="Vandamme P."/>
            <person name="Rokni-Zadeh H."/>
            <person name="Van Noort V."/>
            <person name="Hofte M."/>
            <person name="Lavigne R."/>
            <person name="De Mot R."/>
        </authorList>
    </citation>
    <scope>NUCLEOTIDE SEQUENCE</scope>
    <source>
        <strain evidence="3">SWRI12</strain>
    </source>
</reference>
<comment type="caution">
    <text evidence="2">The sequence shown here is derived from an EMBL/GenBank/DDBJ whole genome shotgun (WGS) entry which is preliminary data.</text>
</comment>
<evidence type="ECO:0000313" key="4">
    <source>
        <dbReference type="Proteomes" id="UP000636518"/>
    </source>
</evidence>
<evidence type="ECO:0000313" key="3">
    <source>
        <dbReference type="EMBL" id="MBV4494909.1"/>
    </source>
</evidence>